<evidence type="ECO:0000313" key="10">
    <source>
        <dbReference type="EMBL" id="RWR14133.1"/>
    </source>
</evidence>
<dbReference type="SUPFAM" id="SSF101801">
    <property type="entry name" value="Surface presentation of antigens (SPOA)"/>
    <property type="match status" value="1"/>
</dbReference>
<feature type="compositionally biased region" description="Acidic residues" evidence="7">
    <location>
        <begin position="19"/>
        <end position="31"/>
    </location>
</feature>
<dbReference type="GO" id="GO:0006935">
    <property type="term" value="P:chemotaxis"/>
    <property type="evidence" value="ECO:0007669"/>
    <property type="project" value="UniProtKB-KW"/>
</dbReference>
<feature type="domain" description="CheC-like protein" evidence="9">
    <location>
        <begin position="35"/>
        <end position="72"/>
    </location>
</feature>
<keyword evidence="10" id="KW-0969">Cilium</keyword>
<organism evidence="10 11">
    <name type="scientific">Siminovitchia fortis</name>
    <dbReference type="NCBI Taxonomy" id="254758"/>
    <lineage>
        <taxon>Bacteria</taxon>
        <taxon>Bacillati</taxon>
        <taxon>Bacillota</taxon>
        <taxon>Bacilli</taxon>
        <taxon>Bacillales</taxon>
        <taxon>Bacillaceae</taxon>
        <taxon>Siminovitchia</taxon>
    </lineage>
</organism>
<protein>
    <submittedName>
        <fullName evidence="10">Flagellar motor switch phosphatase FliY</fullName>
    </submittedName>
</protein>
<dbReference type="RefSeq" id="WP_120069699.1">
    <property type="nucleotide sequence ID" value="NZ_CP126113.1"/>
</dbReference>
<dbReference type="Pfam" id="PF01052">
    <property type="entry name" value="FliMN_C"/>
    <property type="match status" value="1"/>
</dbReference>
<dbReference type="InterPro" id="IPR001543">
    <property type="entry name" value="FliN-like_C"/>
</dbReference>
<evidence type="ECO:0000256" key="7">
    <source>
        <dbReference type="SAM" id="MobiDB-lite"/>
    </source>
</evidence>
<comment type="subcellular location">
    <subcellularLocation>
        <location evidence="1">Cell membrane</location>
        <topology evidence="1">Peripheral membrane protein</topology>
        <orientation evidence="1">Cytoplasmic side</orientation>
    </subcellularLocation>
</comment>
<feature type="compositionally biased region" description="Basic and acidic residues" evidence="7">
    <location>
        <begin position="269"/>
        <end position="278"/>
    </location>
</feature>
<evidence type="ECO:0000256" key="6">
    <source>
        <dbReference type="ARBA" id="ARBA00023136"/>
    </source>
</evidence>
<sequence length="385" mass="42085">MNGEKLSQEEIEMLFAEMDQSEDESTNETDELSDIEKDALGEVGNISFGNAATALSTMMNQKVEITTPTVSIIDWQTLSASKDPGMAVQVTYTSGFSGVNVLFLKKRDVSVIADVLMGGDGTDPSEEMNEIQQSAVQEAMNQMIGSSATSMSSFFGKRVDISTPTFHVSNETLGEVLQELSDQSPFAQVSFDLKVGDIIDSKLTMFIPVNFARSLVKELWSQAEEKSEPKSTPENSAETEAETASAIDIALEQTKHMEETAPSPGHSPLGEESRAENKDVNVQRASFAQFDDSIEEQTDTKNLDVLLDIPLQVTVELGRTHKSVKDILEMGSGSIIELDKLAGEPVDILINNRLIAKGEVVVIDESFGVRVTDILSRKNRLQHLK</sequence>
<dbReference type="GO" id="GO:0009425">
    <property type="term" value="C:bacterial-type flagellum basal body"/>
    <property type="evidence" value="ECO:0007669"/>
    <property type="project" value="InterPro"/>
</dbReference>
<dbReference type="SUPFAM" id="SSF103039">
    <property type="entry name" value="CheC-like"/>
    <property type="match status" value="1"/>
</dbReference>
<comment type="caution">
    <text evidence="10">The sequence shown here is derived from an EMBL/GenBank/DDBJ whole genome shotgun (WGS) entry which is preliminary data.</text>
</comment>
<dbReference type="PANTHER" id="PTHR43484:SF1">
    <property type="entry name" value="FLAGELLAR MOTOR SWITCH PROTEIN FLIN"/>
    <property type="match status" value="1"/>
</dbReference>
<dbReference type="InterPro" id="IPR001172">
    <property type="entry name" value="FliN_T3SS_HrcQb"/>
</dbReference>
<comment type="similarity">
    <text evidence="2">Belongs to the FliN/MopA/SpaO family.</text>
</comment>
<evidence type="ECO:0000256" key="1">
    <source>
        <dbReference type="ARBA" id="ARBA00004413"/>
    </source>
</evidence>
<dbReference type="PANTHER" id="PTHR43484">
    <property type="match status" value="1"/>
</dbReference>
<dbReference type="GO" id="GO:0071973">
    <property type="term" value="P:bacterial-type flagellum-dependent cell motility"/>
    <property type="evidence" value="ECO:0007669"/>
    <property type="project" value="InterPro"/>
</dbReference>
<keyword evidence="3" id="KW-1003">Cell membrane</keyword>
<dbReference type="InterPro" id="IPR007597">
    <property type="entry name" value="CheC"/>
</dbReference>
<proteinExistence type="inferred from homology"/>
<dbReference type="Pfam" id="PF04509">
    <property type="entry name" value="CheC"/>
    <property type="match status" value="2"/>
</dbReference>
<name>A0A443J1A6_9BACI</name>
<evidence type="ECO:0000256" key="3">
    <source>
        <dbReference type="ARBA" id="ARBA00022475"/>
    </source>
</evidence>
<dbReference type="AlphaFoldDB" id="A0A443J1A6"/>
<evidence type="ECO:0000313" key="11">
    <source>
        <dbReference type="Proteomes" id="UP000273811"/>
    </source>
</evidence>
<dbReference type="InterPro" id="IPR036429">
    <property type="entry name" value="SpoA-like_sf"/>
</dbReference>
<dbReference type="OrthoDB" id="9773459at2"/>
<dbReference type="NCBIfam" id="TIGR02480">
    <property type="entry name" value="fliN"/>
    <property type="match status" value="1"/>
</dbReference>
<evidence type="ECO:0000256" key="5">
    <source>
        <dbReference type="ARBA" id="ARBA00022779"/>
    </source>
</evidence>
<keyword evidence="6" id="KW-0472">Membrane</keyword>
<dbReference type="InterPro" id="IPR051469">
    <property type="entry name" value="FliN/MopA/SpaO"/>
</dbReference>
<dbReference type="EMBL" id="QYTU02000003">
    <property type="protein sequence ID" value="RWR14133.1"/>
    <property type="molecule type" value="Genomic_DNA"/>
</dbReference>
<keyword evidence="10" id="KW-0966">Cell projection</keyword>
<feature type="region of interest" description="Disordered" evidence="7">
    <location>
        <begin position="222"/>
        <end position="243"/>
    </location>
</feature>
<dbReference type="Gene3D" id="2.30.330.10">
    <property type="entry name" value="SpoA-like"/>
    <property type="match status" value="1"/>
</dbReference>
<keyword evidence="11" id="KW-1185">Reference proteome</keyword>
<dbReference type="InterPro" id="IPR012826">
    <property type="entry name" value="FliN"/>
</dbReference>
<feature type="domain" description="Flagellar motor switch protein FliN-like C-terminal" evidence="8">
    <location>
        <begin position="306"/>
        <end position="375"/>
    </location>
</feature>
<dbReference type="GO" id="GO:0016787">
    <property type="term" value="F:hydrolase activity"/>
    <property type="evidence" value="ECO:0007669"/>
    <property type="project" value="InterPro"/>
</dbReference>
<gene>
    <name evidence="10" type="primary">fliY</name>
    <name evidence="10" type="ORF">D4N35_002905</name>
</gene>
<evidence type="ECO:0000256" key="4">
    <source>
        <dbReference type="ARBA" id="ARBA00022500"/>
    </source>
</evidence>
<dbReference type="NCBIfam" id="NF005995">
    <property type="entry name" value="PRK08119.1"/>
    <property type="match status" value="1"/>
</dbReference>
<evidence type="ECO:0000259" key="8">
    <source>
        <dbReference type="Pfam" id="PF01052"/>
    </source>
</evidence>
<feature type="domain" description="CheC-like protein" evidence="9">
    <location>
        <begin position="131"/>
        <end position="167"/>
    </location>
</feature>
<dbReference type="PRINTS" id="PR00956">
    <property type="entry name" value="FLGMOTORFLIN"/>
</dbReference>
<dbReference type="CDD" id="cd17907">
    <property type="entry name" value="FliY_FliN-Y"/>
    <property type="match status" value="1"/>
</dbReference>
<dbReference type="GO" id="GO:0005886">
    <property type="term" value="C:plasma membrane"/>
    <property type="evidence" value="ECO:0007669"/>
    <property type="project" value="UniProtKB-SubCell"/>
</dbReference>
<dbReference type="Proteomes" id="UP000273811">
    <property type="component" value="Unassembled WGS sequence"/>
</dbReference>
<dbReference type="InterPro" id="IPR028976">
    <property type="entry name" value="CheC-like_sf"/>
</dbReference>
<keyword evidence="10" id="KW-0282">Flagellum</keyword>
<dbReference type="Gene3D" id="3.40.1550.10">
    <property type="entry name" value="CheC-like"/>
    <property type="match status" value="1"/>
</dbReference>
<dbReference type="GO" id="GO:0003774">
    <property type="term" value="F:cytoskeletal motor activity"/>
    <property type="evidence" value="ECO:0007669"/>
    <property type="project" value="InterPro"/>
</dbReference>
<feature type="region of interest" description="Disordered" evidence="7">
    <location>
        <begin position="257"/>
        <end position="278"/>
    </location>
</feature>
<feature type="compositionally biased region" description="Low complexity" evidence="7">
    <location>
        <begin position="232"/>
        <end position="243"/>
    </location>
</feature>
<keyword evidence="4" id="KW-0145">Chemotaxis</keyword>
<evidence type="ECO:0000259" key="9">
    <source>
        <dbReference type="Pfam" id="PF04509"/>
    </source>
</evidence>
<evidence type="ECO:0000256" key="2">
    <source>
        <dbReference type="ARBA" id="ARBA00009226"/>
    </source>
</evidence>
<feature type="region of interest" description="Disordered" evidence="7">
    <location>
        <begin position="1"/>
        <end position="31"/>
    </location>
</feature>
<reference evidence="10" key="1">
    <citation type="submission" date="2018-12" db="EMBL/GenBank/DDBJ databases">
        <authorList>
            <person name="Sun L."/>
            <person name="Chen Z."/>
        </authorList>
    </citation>
    <scope>NUCLEOTIDE SEQUENCE [LARGE SCALE GENOMIC DNA]</scope>
    <source>
        <strain evidence="10">DSM 16012</strain>
    </source>
</reference>
<accession>A0A443J1A6</accession>
<keyword evidence="5" id="KW-0283">Flagellar rotation</keyword>